<protein>
    <submittedName>
        <fullName evidence="1">Uncharacterized protein</fullName>
    </submittedName>
</protein>
<name>A0A382S8F4_9ZZZZ</name>
<organism evidence="1">
    <name type="scientific">marine metagenome</name>
    <dbReference type="NCBI Taxonomy" id="408172"/>
    <lineage>
        <taxon>unclassified sequences</taxon>
        <taxon>metagenomes</taxon>
        <taxon>ecological metagenomes</taxon>
    </lineage>
</organism>
<accession>A0A382S8F4</accession>
<reference evidence="1" key="1">
    <citation type="submission" date="2018-05" db="EMBL/GenBank/DDBJ databases">
        <authorList>
            <person name="Lanie J.A."/>
            <person name="Ng W.-L."/>
            <person name="Kazmierczak K.M."/>
            <person name="Andrzejewski T.M."/>
            <person name="Davidsen T.M."/>
            <person name="Wayne K.J."/>
            <person name="Tettelin H."/>
            <person name="Glass J.I."/>
            <person name="Rusch D."/>
            <person name="Podicherti R."/>
            <person name="Tsui H.-C.T."/>
            <person name="Winkler M.E."/>
        </authorList>
    </citation>
    <scope>NUCLEOTIDE SEQUENCE</scope>
</reference>
<sequence length="76" mass="8749">MITSVTEHSKTIKEIGRGGKHFKVFGSCENYMQKGLTSDHPSWKKQERSASKQAERIITCIIQVVLENFFVFFALR</sequence>
<proteinExistence type="predicted"/>
<dbReference type="AlphaFoldDB" id="A0A382S8F4"/>
<dbReference type="EMBL" id="UINC01126937">
    <property type="protein sequence ID" value="SVD05735.1"/>
    <property type="molecule type" value="Genomic_DNA"/>
</dbReference>
<evidence type="ECO:0000313" key="1">
    <source>
        <dbReference type="EMBL" id="SVD05735.1"/>
    </source>
</evidence>
<gene>
    <name evidence="1" type="ORF">METZ01_LOCUS358589</name>
</gene>